<organism evidence="1 2">
    <name type="scientific">Nocardia gamkensis</name>
    <dbReference type="NCBI Taxonomy" id="352869"/>
    <lineage>
        <taxon>Bacteria</taxon>
        <taxon>Bacillati</taxon>
        <taxon>Actinomycetota</taxon>
        <taxon>Actinomycetes</taxon>
        <taxon>Mycobacteriales</taxon>
        <taxon>Nocardiaceae</taxon>
        <taxon>Nocardia</taxon>
    </lineage>
</organism>
<dbReference type="Proteomes" id="UP000540698">
    <property type="component" value="Unassembled WGS sequence"/>
</dbReference>
<dbReference type="RefSeq" id="WP_062976401.1">
    <property type="nucleotide sequence ID" value="NZ_JAAXOS010000012.1"/>
</dbReference>
<dbReference type="AlphaFoldDB" id="A0A7X6R5K1"/>
<evidence type="ECO:0000313" key="1">
    <source>
        <dbReference type="EMBL" id="NKY29437.1"/>
    </source>
</evidence>
<reference evidence="1 2" key="1">
    <citation type="submission" date="2020-04" db="EMBL/GenBank/DDBJ databases">
        <title>MicrobeNet Type strains.</title>
        <authorList>
            <person name="Nicholson A.C."/>
        </authorList>
    </citation>
    <scope>NUCLEOTIDE SEQUENCE [LARGE SCALE GENOMIC DNA]</scope>
    <source>
        <strain evidence="1 2">DSM 44956</strain>
    </source>
</reference>
<comment type="caution">
    <text evidence="1">The sequence shown here is derived from an EMBL/GenBank/DDBJ whole genome shotgun (WGS) entry which is preliminary data.</text>
</comment>
<accession>A0A7X6R5K1</accession>
<name>A0A7X6R5K1_9NOCA</name>
<keyword evidence="2" id="KW-1185">Reference proteome</keyword>
<dbReference type="EMBL" id="JAAXOS010000012">
    <property type="protein sequence ID" value="NKY29437.1"/>
    <property type="molecule type" value="Genomic_DNA"/>
</dbReference>
<protein>
    <submittedName>
        <fullName evidence="1">Uncharacterized protein</fullName>
    </submittedName>
</protein>
<sequence length="67" mass="7274">MAQRIVLWTANKSIIPDVGQAIHLDLTEDKLANNPELASAIGDGRIVSHTLQSTTDGLIISFIVEFD</sequence>
<gene>
    <name evidence="1" type="ORF">HGB38_24935</name>
</gene>
<proteinExistence type="predicted"/>
<evidence type="ECO:0000313" key="2">
    <source>
        <dbReference type="Proteomes" id="UP000540698"/>
    </source>
</evidence>